<dbReference type="SUPFAM" id="SSF52540">
    <property type="entry name" value="P-loop containing nucleoside triphosphate hydrolases"/>
    <property type="match status" value="1"/>
</dbReference>
<evidence type="ECO:0000259" key="3">
    <source>
        <dbReference type="Pfam" id="PF00931"/>
    </source>
</evidence>
<dbReference type="InterPro" id="IPR058922">
    <property type="entry name" value="WHD_DRP"/>
</dbReference>
<dbReference type="Pfam" id="PF23559">
    <property type="entry name" value="WHD_DRP"/>
    <property type="match status" value="1"/>
</dbReference>
<reference evidence="5 6" key="1">
    <citation type="journal article" date="2019" name="Nat. Plants">
        <title>Stout camphor tree genome fills gaps in understanding of flowering plant genome evolution.</title>
        <authorList>
            <person name="Chaw S.M."/>
            <person name="Liu Y.C."/>
            <person name="Wu Y.W."/>
            <person name="Wang H.Y."/>
            <person name="Lin C.I."/>
            <person name="Wu C.S."/>
            <person name="Ke H.M."/>
            <person name="Chang L.Y."/>
            <person name="Hsu C.Y."/>
            <person name="Yang H.T."/>
            <person name="Sudianto E."/>
            <person name="Hsu M.H."/>
            <person name="Wu K.P."/>
            <person name="Wang L.N."/>
            <person name="Leebens-Mack J.H."/>
            <person name="Tsai I.J."/>
        </authorList>
    </citation>
    <scope>NUCLEOTIDE SEQUENCE [LARGE SCALE GENOMIC DNA]</scope>
    <source>
        <strain evidence="6">cv. Chaw 1501</strain>
        <tissue evidence="5">Young leaves</tissue>
    </source>
</reference>
<comment type="caution">
    <text evidence="5">The sequence shown here is derived from an EMBL/GenBank/DDBJ whole genome shotgun (WGS) entry which is preliminary data.</text>
</comment>
<accession>A0A443P1V8</accession>
<dbReference type="AlphaFoldDB" id="A0A443P1V8"/>
<dbReference type="Pfam" id="PF00931">
    <property type="entry name" value="NB-ARC"/>
    <property type="match status" value="1"/>
</dbReference>
<dbReference type="PRINTS" id="PR00364">
    <property type="entry name" value="DISEASERSIST"/>
</dbReference>
<sequence length="424" mass="48149">MQEINLRLDKISENRLNLGIGNVQDKGEPSVPIIRNGRRSAKVEKIDIVGIEDDVKIISTMLTGGDAGRCVVSIVGMGGLGKTTLANKVLNDIKRHFQCYAWVSVSQEFTVSDLLYDLIKCVKTLSSDDIVKLKTMNEEELRWELFNCLEGKHYFIVIDDIWSTEAWDCIQASFPAENKGSRIMITTRNRDVAKYADPTSNPYELRLLKDEECWELLRKKAFRRVVNHVHLEELEKVGKDIAKGCNGLPLAAVVLGGLLSSKDQSIHEWRKVLKAIDWHIKEGQEKILPILALSYNDLPYYLKMCFLSFAAFPEDSSISATELIRMWVAEGFVQERGDETLEEVAEDHLLELIHRSLIQVAQRRFNGRVKECRIHDLLRDLAIKTAKENQFLNVYSGNVDSASPTTTRRLSITRVPLMSVDVNC</sequence>
<keyword evidence="6" id="KW-1185">Reference proteome</keyword>
<dbReference type="EMBL" id="QPKB01000005">
    <property type="protein sequence ID" value="RWR84798.1"/>
    <property type="molecule type" value="Genomic_DNA"/>
</dbReference>
<gene>
    <name evidence="5" type="ORF">CKAN_01362400</name>
</gene>
<dbReference type="OrthoDB" id="646178at2759"/>
<dbReference type="STRING" id="337451.A0A443P1V8"/>
<evidence type="ECO:0000256" key="1">
    <source>
        <dbReference type="ARBA" id="ARBA00022737"/>
    </source>
</evidence>
<feature type="domain" description="NB-ARC" evidence="3">
    <location>
        <begin position="54"/>
        <end position="224"/>
    </location>
</feature>
<dbReference type="GO" id="GO:0043531">
    <property type="term" value="F:ADP binding"/>
    <property type="evidence" value="ECO:0007669"/>
    <property type="project" value="InterPro"/>
</dbReference>
<protein>
    <submittedName>
        <fullName evidence="5">Putative disease resistance protein</fullName>
    </submittedName>
</protein>
<dbReference type="InterPro" id="IPR044974">
    <property type="entry name" value="Disease_R_plants"/>
</dbReference>
<evidence type="ECO:0000256" key="2">
    <source>
        <dbReference type="ARBA" id="ARBA00022821"/>
    </source>
</evidence>
<proteinExistence type="predicted"/>
<evidence type="ECO:0000313" key="5">
    <source>
        <dbReference type="EMBL" id="RWR84798.1"/>
    </source>
</evidence>
<dbReference type="FunFam" id="3.40.50.300:FF:001091">
    <property type="entry name" value="Probable disease resistance protein At1g61300"/>
    <property type="match status" value="1"/>
</dbReference>
<dbReference type="InterPro" id="IPR042197">
    <property type="entry name" value="Apaf_helical"/>
</dbReference>
<evidence type="ECO:0000313" key="6">
    <source>
        <dbReference type="Proteomes" id="UP000283530"/>
    </source>
</evidence>
<keyword evidence="1" id="KW-0677">Repeat</keyword>
<dbReference type="Gene3D" id="1.10.10.10">
    <property type="entry name" value="Winged helix-like DNA-binding domain superfamily/Winged helix DNA-binding domain"/>
    <property type="match status" value="1"/>
</dbReference>
<dbReference type="GO" id="GO:0098542">
    <property type="term" value="P:defense response to other organism"/>
    <property type="evidence" value="ECO:0007669"/>
    <property type="project" value="TreeGrafter"/>
</dbReference>
<dbReference type="Gene3D" id="3.40.50.300">
    <property type="entry name" value="P-loop containing nucleotide triphosphate hydrolases"/>
    <property type="match status" value="1"/>
</dbReference>
<dbReference type="InterPro" id="IPR027417">
    <property type="entry name" value="P-loop_NTPase"/>
</dbReference>
<organism evidence="5 6">
    <name type="scientific">Cinnamomum micranthum f. kanehirae</name>
    <dbReference type="NCBI Taxonomy" id="337451"/>
    <lineage>
        <taxon>Eukaryota</taxon>
        <taxon>Viridiplantae</taxon>
        <taxon>Streptophyta</taxon>
        <taxon>Embryophyta</taxon>
        <taxon>Tracheophyta</taxon>
        <taxon>Spermatophyta</taxon>
        <taxon>Magnoliopsida</taxon>
        <taxon>Magnoliidae</taxon>
        <taxon>Laurales</taxon>
        <taxon>Lauraceae</taxon>
        <taxon>Cinnamomum</taxon>
    </lineage>
</organism>
<dbReference type="InterPro" id="IPR036388">
    <property type="entry name" value="WH-like_DNA-bd_sf"/>
</dbReference>
<dbReference type="PANTHER" id="PTHR23155">
    <property type="entry name" value="DISEASE RESISTANCE PROTEIN RP"/>
    <property type="match status" value="1"/>
</dbReference>
<keyword evidence="2" id="KW-0611">Plant defense</keyword>
<dbReference type="Proteomes" id="UP000283530">
    <property type="component" value="Unassembled WGS sequence"/>
</dbReference>
<evidence type="ECO:0000259" key="4">
    <source>
        <dbReference type="Pfam" id="PF23559"/>
    </source>
</evidence>
<feature type="domain" description="Disease resistance protein winged helix" evidence="4">
    <location>
        <begin position="312"/>
        <end position="382"/>
    </location>
</feature>
<dbReference type="Gene3D" id="1.10.8.430">
    <property type="entry name" value="Helical domain of apoptotic protease-activating factors"/>
    <property type="match status" value="1"/>
</dbReference>
<dbReference type="InterPro" id="IPR002182">
    <property type="entry name" value="NB-ARC"/>
</dbReference>
<dbReference type="PANTHER" id="PTHR23155:SF1228">
    <property type="entry name" value="NB-ARC DOMAIN CONTAINING PROTEIN, EXPRESSED"/>
    <property type="match status" value="1"/>
</dbReference>
<dbReference type="FunFam" id="1.10.10.10:FF:000322">
    <property type="entry name" value="Probable disease resistance protein At1g63360"/>
    <property type="match status" value="1"/>
</dbReference>
<name>A0A443P1V8_9MAGN</name>